<proteinExistence type="inferred from homology"/>
<dbReference type="OrthoDB" id="7173045at2"/>
<reference evidence="8" key="2">
    <citation type="journal article" date="2017" name="Plant Physiol. Biochem.">
        <title>Differential oxidative and antioxidative response of duckweed Lemna minor toward plant growth promoting/inhibiting bacteria.</title>
        <authorList>
            <person name="Ishizawa H."/>
            <person name="Kuroda M."/>
            <person name="Morikawa M."/>
            <person name="Ike M."/>
        </authorList>
    </citation>
    <scope>NUCLEOTIDE SEQUENCE [LARGE SCALE GENOMIC DNA]</scope>
    <source>
        <strain evidence="8">M6</strain>
    </source>
</reference>
<comment type="subcellular location">
    <subcellularLocation>
        <location evidence="1">Cell outer membrane</location>
        <topology evidence="1">Lipid-anchor</topology>
    </subcellularLocation>
</comment>
<dbReference type="AlphaFoldDB" id="A0A3G9G588"/>
<feature type="chain" id="PRO_5018032001" description="17 kDa surface antigen" evidence="5">
    <location>
        <begin position="24"/>
        <end position="150"/>
    </location>
</feature>
<evidence type="ECO:0000256" key="5">
    <source>
        <dbReference type="SAM" id="SignalP"/>
    </source>
</evidence>
<name>A0A3G9G588_9CAUL</name>
<evidence type="ECO:0000313" key="7">
    <source>
        <dbReference type="EMBL" id="BBF82500.1"/>
    </source>
</evidence>
<evidence type="ECO:0000256" key="4">
    <source>
        <dbReference type="ARBA" id="ARBA00023288"/>
    </source>
</evidence>
<dbReference type="RefSeq" id="WP_126424082.1">
    <property type="nucleotide sequence ID" value="NZ_AP018828.1"/>
</dbReference>
<gene>
    <name evidence="7" type="ORF">EM6_3141</name>
</gene>
<evidence type="ECO:0000259" key="6">
    <source>
        <dbReference type="Pfam" id="PF05433"/>
    </source>
</evidence>
<accession>A0A3G9G588</accession>
<evidence type="ECO:0000313" key="8">
    <source>
        <dbReference type="Proteomes" id="UP000278756"/>
    </source>
</evidence>
<evidence type="ECO:0000256" key="1">
    <source>
        <dbReference type="ARBA" id="ARBA00004459"/>
    </source>
</evidence>
<keyword evidence="4" id="KW-0449">Lipoprotein</keyword>
<comment type="similarity">
    <text evidence="2">Belongs to the rickettsiale 17 kDa surface antigen family.</text>
</comment>
<evidence type="ECO:0000256" key="3">
    <source>
        <dbReference type="ARBA" id="ARBA00015281"/>
    </source>
</evidence>
<dbReference type="EMBL" id="AP018828">
    <property type="protein sequence ID" value="BBF82500.1"/>
    <property type="molecule type" value="Genomic_DNA"/>
</dbReference>
<sequence>MSHMSAKLIAGGFAAALALGAVAATPAAAQNYDGFCYHKQQNTKTKGTIIGAVAGAAVGNVVAGKGNKTEGTVLGAVVGGAIGNQVGEEVKENKVQQCLNNQYFVFDRREYAPPPAPKGYAVAYYTQRPYYSTYYTHRNGRVVEWTPRRR</sequence>
<feature type="domain" description="Glycine zipper 2TM" evidence="6">
    <location>
        <begin position="47"/>
        <end position="87"/>
    </location>
</feature>
<reference evidence="8" key="1">
    <citation type="journal article" date="2017" name="Biotechnol. Biofuels">
        <title>Evaluation of environmental bacterial communities as a factor affecting the growth of duckweed Lemna minor.</title>
        <authorList>
            <person name="Ishizawa H."/>
            <person name="Kuroda M."/>
            <person name="Morikawa M."/>
            <person name="Ike M."/>
        </authorList>
    </citation>
    <scope>NUCLEOTIDE SEQUENCE [LARGE SCALE GENOMIC DNA]</scope>
    <source>
        <strain evidence="8">M6</strain>
    </source>
</reference>
<dbReference type="GO" id="GO:0009279">
    <property type="term" value="C:cell outer membrane"/>
    <property type="evidence" value="ECO:0007669"/>
    <property type="project" value="UniProtKB-SubCell"/>
</dbReference>
<protein>
    <recommendedName>
        <fullName evidence="3">17 kDa surface antigen</fullName>
    </recommendedName>
</protein>
<dbReference type="Proteomes" id="UP000278756">
    <property type="component" value="Chromosome 2"/>
</dbReference>
<dbReference type="Pfam" id="PF05433">
    <property type="entry name" value="Rick_17kDa_Anti"/>
    <property type="match status" value="1"/>
</dbReference>
<evidence type="ECO:0000256" key="2">
    <source>
        <dbReference type="ARBA" id="ARBA00008681"/>
    </source>
</evidence>
<keyword evidence="5" id="KW-0732">Signal</keyword>
<feature type="signal peptide" evidence="5">
    <location>
        <begin position="1"/>
        <end position="23"/>
    </location>
</feature>
<dbReference type="InterPro" id="IPR008816">
    <property type="entry name" value="Gly_zipper_2TM_dom"/>
</dbReference>
<organism evidence="7 8">
    <name type="scientific">Asticcacaulis excentricus</name>
    <dbReference type="NCBI Taxonomy" id="78587"/>
    <lineage>
        <taxon>Bacteria</taxon>
        <taxon>Pseudomonadati</taxon>
        <taxon>Pseudomonadota</taxon>
        <taxon>Alphaproteobacteria</taxon>
        <taxon>Caulobacterales</taxon>
        <taxon>Caulobacteraceae</taxon>
        <taxon>Asticcacaulis</taxon>
    </lineage>
</organism>